<comment type="caution">
    <text evidence="1">The sequence shown here is derived from an EMBL/GenBank/DDBJ whole genome shotgun (WGS) entry which is preliminary data.</text>
</comment>
<organism evidence="1 2">
    <name type="scientific">Macrostomum lignano</name>
    <dbReference type="NCBI Taxonomy" id="282301"/>
    <lineage>
        <taxon>Eukaryota</taxon>
        <taxon>Metazoa</taxon>
        <taxon>Spiralia</taxon>
        <taxon>Lophotrochozoa</taxon>
        <taxon>Platyhelminthes</taxon>
        <taxon>Rhabditophora</taxon>
        <taxon>Macrostomorpha</taxon>
        <taxon>Macrostomida</taxon>
        <taxon>Macrostomidae</taxon>
        <taxon>Macrostomum</taxon>
    </lineage>
</organism>
<accession>A0A267H7P5</accession>
<evidence type="ECO:0000313" key="2">
    <source>
        <dbReference type="Proteomes" id="UP000215902"/>
    </source>
</evidence>
<name>A0A267H7P5_9PLAT</name>
<protein>
    <submittedName>
        <fullName evidence="1">Uncharacterized protein</fullName>
    </submittedName>
</protein>
<feature type="non-terminal residue" evidence="1">
    <location>
        <position position="1"/>
    </location>
</feature>
<dbReference type="Proteomes" id="UP000215902">
    <property type="component" value="Unassembled WGS sequence"/>
</dbReference>
<dbReference type="EMBL" id="NIVC01000024">
    <property type="protein sequence ID" value="PAA93572.1"/>
    <property type="molecule type" value="Genomic_DNA"/>
</dbReference>
<dbReference type="AlphaFoldDB" id="A0A267H7P5"/>
<reference evidence="1 2" key="1">
    <citation type="submission" date="2017-06" db="EMBL/GenBank/DDBJ databases">
        <title>A platform for efficient transgenesis in Macrostomum lignano, a flatworm model organism for stem cell research.</title>
        <authorList>
            <person name="Berezikov E."/>
        </authorList>
    </citation>
    <scope>NUCLEOTIDE SEQUENCE [LARGE SCALE GENOMIC DNA]</scope>
    <source>
        <strain evidence="1">DV1</strain>
        <tissue evidence="1">Whole organism</tissue>
    </source>
</reference>
<keyword evidence="2" id="KW-1185">Reference proteome</keyword>
<gene>
    <name evidence="1" type="ORF">BOX15_Mlig005115g1</name>
</gene>
<proteinExistence type="predicted"/>
<evidence type="ECO:0000313" key="1">
    <source>
        <dbReference type="EMBL" id="PAA93572.1"/>
    </source>
</evidence>
<sequence length="126" mass="14646">CRVTCTKSLLQLLYCSENELRAMCRVIRKAVLCASVVWVVAMVTQTPGVAECSPIRLSDFDEDPEKPRVIAEQRQCAVEWLVRHLLAHRARQADWSEDGDVDPSMFSEPPRRHHPRVRRLYSRFRI</sequence>